<dbReference type="Proteomes" id="UP000285860">
    <property type="component" value="Unassembled WGS sequence"/>
</dbReference>
<dbReference type="VEuPathDB" id="FungiDB:FOZG_12108"/>
<dbReference type="EMBL" id="MRCY01000111">
    <property type="protein sequence ID" value="RKK97479.1"/>
    <property type="molecule type" value="Genomic_DNA"/>
</dbReference>
<evidence type="ECO:0000259" key="2">
    <source>
        <dbReference type="Pfam" id="PF20248"/>
    </source>
</evidence>
<protein>
    <recommendedName>
        <fullName evidence="2">DUF6603 domain-containing protein</fullName>
    </recommendedName>
</protein>
<reference evidence="3 4" key="1">
    <citation type="journal article" date="2018" name="Sci. Rep.">
        <title>Characterisation of pathogen-specific regions and novel effector candidates in Fusarium oxysporum f. sp. cepae.</title>
        <authorList>
            <person name="Armitage A.D."/>
            <person name="Taylor A."/>
            <person name="Sobczyk M.K."/>
            <person name="Baxter L."/>
            <person name="Greenfield B.P."/>
            <person name="Bates H.J."/>
            <person name="Wilson F."/>
            <person name="Jackson A.C."/>
            <person name="Ott S."/>
            <person name="Harrison R.J."/>
            <person name="Clarkson J.P."/>
        </authorList>
    </citation>
    <scope>NUCLEOTIDE SEQUENCE [LARGE SCALE GENOMIC DNA]</scope>
    <source>
        <strain evidence="3 4">Fo_A28</strain>
    </source>
</reference>
<feature type="compositionally biased region" description="Basic and acidic residues" evidence="1">
    <location>
        <begin position="237"/>
        <end position="250"/>
    </location>
</feature>
<gene>
    <name evidence="3" type="ORF">BFJ68_g13993</name>
</gene>
<dbReference type="VEuPathDB" id="FungiDB:FOMG_17260"/>
<dbReference type="VEuPathDB" id="FungiDB:FOC4_g10002190"/>
<dbReference type="VEuPathDB" id="FungiDB:FOC1_g10015323"/>
<dbReference type="VEuPathDB" id="FungiDB:FOXG_08876"/>
<dbReference type="InterPro" id="IPR046538">
    <property type="entry name" value="DUF6603"/>
</dbReference>
<feature type="region of interest" description="Disordered" evidence="1">
    <location>
        <begin position="220"/>
        <end position="262"/>
    </location>
</feature>
<accession>A0A420PY73</accession>
<dbReference type="VEuPathDB" id="FungiDB:FOIG_04627"/>
<dbReference type="Pfam" id="PF20248">
    <property type="entry name" value="DUF6603"/>
    <property type="match status" value="1"/>
</dbReference>
<name>A0A420PY73_FUSOX</name>
<proteinExistence type="predicted"/>
<evidence type="ECO:0000313" key="3">
    <source>
        <dbReference type="EMBL" id="RKK97479.1"/>
    </source>
</evidence>
<sequence>MQSPSWLKYIGSDKPISTTDFNIRKGISYDSNSFHVALEDATEERIVQNTLETPIVHVRNWAYNTPTIRVEDQLIRNKLKREFPDRKLVLDDEMFKDPQTFEEEMGGPTIAQQSEREFIRAEQATLDFMWPLLWNYSKPTPHKGTDSARQQTKFIKVIASSEGITHQEVIGYPDMTSVHAKRSKGSKKHGDIKYKDVSRKIKKDDSTDLTVPMLKVIGKGINLGGDSDGGEETDEEDKTKTKLKKETKESKLKKKVRKGDEEKGDVETFNYQHHWEDDLMIPPLTGDRVEPAVQVVAPNATANSERETLLLGVFFADLGRSFSSEHATEGEEESETLAEAWFRDCLGASSIMIGKPPNSVGPEGVTKITITGPQEAKQTSTTSGVASFSFTTDKAVRERQFDSTSIVVTEDQTPLGYDARTNGLILGLETLQNFTLGNLLTMVQYPAEPWVKDLLNGIPLAAPKPGSRSGLWFQPDADLYTVVRVKTSVSDVSSAGKIADLVKRVTDLDIQSIEVISFAIFEPANMLTGNMVMVQSRVSLYVTLRDYNAVGLAMIFSDQGIEFTLKLGDTPQLLESCFRWLDSRLSHLNSDQISSYNPTPIDENHTDPVAAITKQFDSALKSFCSNYKPRRIQMAVGFDYKLTHFSIDMQSTLDKGAPPGKHVPILFSINWAQGLLNIAGQLWRQQQAAIPFNIDPFKEDFIELKFDLEDAVDGIYISRLIDSEKPITFPKGIPSVIKRGYAGVAITDGSPIFTLKGSVVLDLHLQYQPSKETFIQFRGLAKVETPPDDKGAYDTIVMRVVVSYDRTDIGRQWRITASARDIKFAGLFSFFREDSSNYSLTDFMSQLAIPRVEVEYLYTSQQPSELSISGSIKLGPILLQMDYKQKKGEEWSFEADVRPDAELQGMEVTMKFLLSGLLDDLDSVPEFITNLALSLGEVRGGIKCYSVTQICGRLLVHLCPNPAIRHLRGNGYYETTNSLLRFGITGFPEIADVMVVGNFEPPFDELDVLWVSADLTQPELDILNQKAFAGHSPLLYQKNVKAQPDAEKISKPPVLLQSGCHFQVLLHESSDPTLVLDYAFRKSKQSPQDDRDGKLIHLPPATGDSGEPAAVQGDTVVAPLTKTSGPLSVRSISVKATSASRIVITIDGSVTLRPVGLALLGFAVGLDFATVKNPSQLMNAKPDFSLDGMAVVFDRAPVRLAGLFSRTAKQEGAEYRGGIAITVGSWSAIAMGAYEELRTYKSLFAFGVIQGPLVEFGCAEIKGVAGGFGYNSHLTLPDVDHVTNFPLVAMNKGLAEPKGDIMLQLIELTSGPGMQCITPEKDSLWLAAGISIKALQVLDVLAVLALDPSSDPKFGLIAEATAIIPKGVDREKAFVVIELHLIAVVDPGHGLLTVTGQLTPRSYILSPSCSVTGGFCIAYFFEGPGHEGDWVLSIGGYHPSFQVPAHYPPTPPRLGISWVYDNELSITGEAYFAITPAACMGGGRLDAVFSTGRTKATFSAYTNFLMYFRPFHFQSEIGVSVYASTVIGWRWFSVEIQVEISAMLELHGPPIAVVAHLHFWFLEISVRFGPDSPGVPRLTTSQFLAMIKQAENDEEAARVEDHLFSIQRGEIANDQNLVKKDPVQGSSPRGTCRASITAAAQHSIEVPDLGRGL</sequence>
<evidence type="ECO:0000256" key="1">
    <source>
        <dbReference type="SAM" id="MobiDB-lite"/>
    </source>
</evidence>
<dbReference type="VEuPathDB" id="FungiDB:HZS61_016946"/>
<dbReference type="VEuPathDB" id="FungiDB:FOMG_17261"/>
<organism evidence="3 4">
    <name type="scientific">Fusarium oxysporum</name>
    <name type="common">Fusarium vascular wilt</name>
    <dbReference type="NCBI Taxonomy" id="5507"/>
    <lineage>
        <taxon>Eukaryota</taxon>
        <taxon>Fungi</taxon>
        <taxon>Dikarya</taxon>
        <taxon>Ascomycota</taxon>
        <taxon>Pezizomycotina</taxon>
        <taxon>Sordariomycetes</taxon>
        <taxon>Hypocreomycetidae</taxon>
        <taxon>Hypocreales</taxon>
        <taxon>Nectriaceae</taxon>
        <taxon>Fusarium</taxon>
        <taxon>Fusarium oxysporum species complex</taxon>
    </lineage>
</organism>
<feature type="domain" description="DUF6603" evidence="2">
    <location>
        <begin position="1121"/>
        <end position="1593"/>
    </location>
</feature>
<evidence type="ECO:0000313" key="4">
    <source>
        <dbReference type="Proteomes" id="UP000285860"/>
    </source>
</evidence>
<dbReference type="VEuPathDB" id="FungiDB:FOZG_12109"/>
<feature type="region of interest" description="Disordered" evidence="1">
    <location>
        <begin position="1084"/>
        <end position="1110"/>
    </location>
</feature>
<comment type="caution">
    <text evidence="3">The sequence shown here is derived from an EMBL/GenBank/DDBJ whole genome shotgun (WGS) entry which is preliminary data.</text>
</comment>